<feature type="transmembrane region" description="Helical" evidence="6">
    <location>
        <begin position="295"/>
        <end position="318"/>
    </location>
</feature>
<dbReference type="PANTHER" id="PTHR22950:SF666">
    <property type="entry name" value="VACUOLAR AMINO ACID TRANSPORTER 4"/>
    <property type="match status" value="1"/>
</dbReference>
<keyword evidence="2 6" id="KW-0812">Transmembrane</keyword>
<dbReference type="AlphaFoldDB" id="A0AAD8YIY9"/>
<dbReference type="Pfam" id="PF01490">
    <property type="entry name" value="Aa_trans"/>
    <property type="match status" value="1"/>
</dbReference>
<sequence length="581" mass="63695">MDNHNRNNSDSTAPATAPTSSNYYGSLQTYTAGEDSSRLATLAKEFGLSRQRLPRPQIRLRVPEYALDRLNMSSLKNIYGRMKSFHNEFEEMRLSASLGTPRENDDDADDDENRLLLREDSSMVGLLLTRLPSLDENEDDEPPATATKSSSESAQSPPVNEDPHAAGLGGTLSSATLGIIKGMVGPAILYLPHGFAGAGYLVAIPILLLSTSLFLWSSGCLLDCWKMEMMSRQQQQQHHHHQRQIALSYPELAYRAWGIKGQRLVQIGITLMQSGVCLTYLIFVPQNLRTSALLLLNVDISTTVWLLLMVIVQIPLSWIRDIRRLTVTNLLANVLILFGLLSCLGLAMRQMGESSAGDESTSFLEEIMYRAKSLPAFNPDGWFLFLGTSVLLFEGSITLLVPLIEAVSTPEDKQKFPSMYRTVIIGIVSFYAFFGTVCWMAIGDSVRTVMTTSLPQGMLATMIQLAYSLAVIFTFPLQNFPSLEIVCASVEKILPKRGVGGKISSSKMLKGSYSEISNGQRNIISSMVVVSLSIVAVLAMDDLDKVVSIMGGLFGCPLAFVFPPLIENELGKGKLGAKNGL</sequence>
<dbReference type="InterPro" id="IPR013057">
    <property type="entry name" value="AA_transpt_TM"/>
</dbReference>
<feature type="transmembrane region" description="Helical" evidence="6">
    <location>
        <begin position="382"/>
        <end position="407"/>
    </location>
</feature>
<gene>
    <name evidence="8" type="ORF">QTG54_002663</name>
</gene>
<feature type="transmembrane region" description="Helical" evidence="6">
    <location>
        <begin position="546"/>
        <end position="566"/>
    </location>
</feature>
<feature type="transmembrane region" description="Helical" evidence="6">
    <location>
        <begin position="419"/>
        <end position="442"/>
    </location>
</feature>
<evidence type="ECO:0000256" key="6">
    <source>
        <dbReference type="SAM" id="Phobius"/>
    </source>
</evidence>
<dbReference type="GO" id="GO:0016020">
    <property type="term" value="C:membrane"/>
    <property type="evidence" value="ECO:0007669"/>
    <property type="project" value="UniProtKB-SubCell"/>
</dbReference>
<feature type="region of interest" description="Disordered" evidence="5">
    <location>
        <begin position="1"/>
        <end position="22"/>
    </location>
</feature>
<feature type="compositionally biased region" description="Polar residues" evidence="5">
    <location>
        <begin position="8"/>
        <end position="22"/>
    </location>
</feature>
<keyword evidence="4 6" id="KW-0472">Membrane</keyword>
<name>A0AAD8YIY9_9STRA</name>
<feature type="transmembrane region" description="Helical" evidence="6">
    <location>
        <begin position="523"/>
        <end position="540"/>
    </location>
</feature>
<feature type="transmembrane region" description="Helical" evidence="6">
    <location>
        <begin position="454"/>
        <end position="475"/>
    </location>
</feature>
<feature type="transmembrane region" description="Helical" evidence="6">
    <location>
        <begin position="330"/>
        <end position="348"/>
    </location>
</feature>
<accession>A0AAD8YIY9</accession>
<evidence type="ECO:0000256" key="2">
    <source>
        <dbReference type="ARBA" id="ARBA00022692"/>
    </source>
</evidence>
<evidence type="ECO:0000256" key="5">
    <source>
        <dbReference type="SAM" id="MobiDB-lite"/>
    </source>
</evidence>
<protein>
    <submittedName>
        <fullName evidence="8">Transmembrane amino acid transporter protein</fullName>
    </submittedName>
</protein>
<feature type="transmembrane region" description="Helical" evidence="6">
    <location>
        <begin position="264"/>
        <end position="283"/>
    </location>
</feature>
<keyword evidence="3 6" id="KW-1133">Transmembrane helix</keyword>
<evidence type="ECO:0000313" key="8">
    <source>
        <dbReference type="EMBL" id="KAK1746056.1"/>
    </source>
</evidence>
<proteinExistence type="predicted"/>
<dbReference type="EMBL" id="JATAAI010000004">
    <property type="protein sequence ID" value="KAK1746056.1"/>
    <property type="molecule type" value="Genomic_DNA"/>
</dbReference>
<evidence type="ECO:0000256" key="1">
    <source>
        <dbReference type="ARBA" id="ARBA00004141"/>
    </source>
</evidence>
<feature type="domain" description="Amino acid transporter transmembrane" evidence="7">
    <location>
        <begin position="171"/>
        <end position="567"/>
    </location>
</feature>
<evidence type="ECO:0000256" key="4">
    <source>
        <dbReference type="ARBA" id="ARBA00023136"/>
    </source>
</evidence>
<evidence type="ECO:0000259" key="7">
    <source>
        <dbReference type="Pfam" id="PF01490"/>
    </source>
</evidence>
<evidence type="ECO:0000313" key="9">
    <source>
        <dbReference type="Proteomes" id="UP001224775"/>
    </source>
</evidence>
<reference evidence="8" key="1">
    <citation type="submission" date="2023-06" db="EMBL/GenBank/DDBJ databases">
        <title>Survivors Of The Sea: Transcriptome response of Skeletonema marinoi to long-term dormancy.</title>
        <authorList>
            <person name="Pinder M.I.M."/>
            <person name="Kourtchenko O."/>
            <person name="Robertson E.K."/>
            <person name="Larsson T."/>
            <person name="Maumus F."/>
            <person name="Osuna-Cruz C.M."/>
            <person name="Vancaester E."/>
            <person name="Stenow R."/>
            <person name="Vandepoele K."/>
            <person name="Ploug H."/>
            <person name="Bruchert V."/>
            <person name="Godhe A."/>
            <person name="Topel M."/>
        </authorList>
    </citation>
    <scope>NUCLEOTIDE SEQUENCE</scope>
    <source>
        <strain evidence="8">R05AC</strain>
    </source>
</reference>
<feature type="compositionally biased region" description="Polar residues" evidence="5">
    <location>
        <begin position="146"/>
        <end position="158"/>
    </location>
</feature>
<keyword evidence="9" id="KW-1185">Reference proteome</keyword>
<dbReference type="Proteomes" id="UP001224775">
    <property type="component" value="Unassembled WGS sequence"/>
</dbReference>
<comment type="caution">
    <text evidence="8">The sequence shown here is derived from an EMBL/GenBank/DDBJ whole genome shotgun (WGS) entry which is preliminary data.</text>
</comment>
<comment type="subcellular location">
    <subcellularLocation>
        <location evidence="1">Membrane</location>
        <topology evidence="1">Multi-pass membrane protein</topology>
    </subcellularLocation>
</comment>
<evidence type="ECO:0000256" key="3">
    <source>
        <dbReference type="ARBA" id="ARBA00022989"/>
    </source>
</evidence>
<dbReference type="PANTHER" id="PTHR22950">
    <property type="entry name" value="AMINO ACID TRANSPORTER"/>
    <property type="match status" value="1"/>
</dbReference>
<feature type="region of interest" description="Disordered" evidence="5">
    <location>
        <begin position="131"/>
        <end position="167"/>
    </location>
</feature>
<organism evidence="8 9">
    <name type="scientific">Skeletonema marinoi</name>
    <dbReference type="NCBI Taxonomy" id="267567"/>
    <lineage>
        <taxon>Eukaryota</taxon>
        <taxon>Sar</taxon>
        <taxon>Stramenopiles</taxon>
        <taxon>Ochrophyta</taxon>
        <taxon>Bacillariophyta</taxon>
        <taxon>Coscinodiscophyceae</taxon>
        <taxon>Thalassiosirophycidae</taxon>
        <taxon>Thalassiosirales</taxon>
        <taxon>Skeletonemataceae</taxon>
        <taxon>Skeletonema</taxon>
        <taxon>Skeletonema marinoi-dohrnii complex</taxon>
    </lineage>
</organism>
<dbReference type="GO" id="GO:0015179">
    <property type="term" value="F:L-amino acid transmembrane transporter activity"/>
    <property type="evidence" value="ECO:0007669"/>
    <property type="project" value="TreeGrafter"/>
</dbReference>
<feature type="transmembrane region" description="Helical" evidence="6">
    <location>
        <begin position="198"/>
        <end position="222"/>
    </location>
</feature>